<dbReference type="Proteomes" id="UP001526426">
    <property type="component" value="Unassembled WGS sequence"/>
</dbReference>
<evidence type="ECO:0000256" key="2">
    <source>
        <dbReference type="ARBA" id="ARBA00022448"/>
    </source>
</evidence>
<dbReference type="SUPFAM" id="SSF53822">
    <property type="entry name" value="Periplasmic binding protein-like I"/>
    <property type="match status" value="1"/>
</dbReference>
<name>A0ABT3L5F2_9CYAN</name>
<feature type="domain" description="Leucine-binding protein" evidence="6">
    <location>
        <begin position="120"/>
        <end position="451"/>
    </location>
</feature>
<dbReference type="InterPro" id="IPR028081">
    <property type="entry name" value="Leu-bd"/>
</dbReference>
<sequence>MSKQNETKTLLIAFLLTSAVLVGGVWWVRESGILMGLIDSPNGPGTSPLGASRSAVALSGGEQLLLGGSSDLQGAVELIANRQYSQAVQQLEAFLQQNPNEPEALIYLNNARIAQGRSYPIAVAVPITGSENSAKEILRGVAQAQQEINQRGGINGVPLKVIIADDHNSPEMAQQVAEALVKMPEILAVVGHFSSDVSQAAAAIYQQQGLVMISPSSTSVTLSQAGNYIFRTAPSDAFTAKALAQYQLTELNLNQAVIFYNGQSDYSLSLKGQFTTELFTSGGSVLQEFDVSLPDFNPSEAVAEARQQGAEVLVLLTNTPTLDQALRVIQLNRQGLPLLGGDSLYNPRLLQVGAQDAQGMVVAVPWHILAHPDAPFTRTSAQLWRAEVNWRTAMAYDATQALIAALGETPTRSGVQGALGRSGFTTAGASEVIRFLPSGDRNQAVQLVEVVPGTRSGFGQDFNPIP</sequence>
<accession>A0ABT3L5F2</accession>
<evidence type="ECO:0000256" key="5">
    <source>
        <dbReference type="SAM" id="Phobius"/>
    </source>
</evidence>
<keyword evidence="5" id="KW-0812">Transmembrane</keyword>
<dbReference type="PANTHER" id="PTHR30483">
    <property type="entry name" value="LEUCINE-SPECIFIC-BINDING PROTEIN"/>
    <property type="match status" value="1"/>
</dbReference>
<dbReference type="Pfam" id="PF13458">
    <property type="entry name" value="Peripla_BP_6"/>
    <property type="match status" value="1"/>
</dbReference>
<evidence type="ECO:0000313" key="7">
    <source>
        <dbReference type="EMBL" id="MCW6036738.1"/>
    </source>
</evidence>
<comment type="similarity">
    <text evidence="1">Belongs to the leucine-binding protein family.</text>
</comment>
<organism evidence="7 8">
    <name type="scientific">Spirulina subsalsa FACHB-351</name>
    <dbReference type="NCBI Taxonomy" id="234711"/>
    <lineage>
        <taxon>Bacteria</taxon>
        <taxon>Bacillati</taxon>
        <taxon>Cyanobacteriota</taxon>
        <taxon>Cyanophyceae</taxon>
        <taxon>Spirulinales</taxon>
        <taxon>Spirulinaceae</taxon>
        <taxon>Spirulina</taxon>
    </lineage>
</organism>
<keyword evidence="4" id="KW-0029">Amino-acid transport</keyword>
<dbReference type="InterPro" id="IPR028082">
    <property type="entry name" value="Peripla_BP_I"/>
</dbReference>
<dbReference type="Gene3D" id="3.40.50.2300">
    <property type="match status" value="2"/>
</dbReference>
<evidence type="ECO:0000313" key="8">
    <source>
        <dbReference type="Proteomes" id="UP001526426"/>
    </source>
</evidence>
<protein>
    <submittedName>
        <fullName evidence="7">ABC transporter substrate-binding protein</fullName>
    </submittedName>
</protein>
<comment type="caution">
    <text evidence="7">The sequence shown here is derived from an EMBL/GenBank/DDBJ whole genome shotgun (WGS) entry which is preliminary data.</text>
</comment>
<dbReference type="InterPro" id="IPR051010">
    <property type="entry name" value="BCAA_transport"/>
</dbReference>
<dbReference type="RefSeq" id="WP_265264542.1">
    <property type="nucleotide sequence ID" value="NZ_JAIHOM010000045.1"/>
</dbReference>
<gene>
    <name evidence="7" type="ORF">K4A83_10755</name>
</gene>
<dbReference type="PANTHER" id="PTHR30483:SF6">
    <property type="entry name" value="PERIPLASMIC BINDING PROTEIN OF ABC TRANSPORTER FOR NATURAL AMINO ACIDS"/>
    <property type="match status" value="1"/>
</dbReference>
<keyword evidence="8" id="KW-1185">Reference proteome</keyword>
<evidence type="ECO:0000259" key="6">
    <source>
        <dbReference type="Pfam" id="PF13458"/>
    </source>
</evidence>
<proteinExistence type="inferred from homology"/>
<evidence type="ECO:0000256" key="3">
    <source>
        <dbReference type="ARBA" id="ARBA00022729"/>
    </source>
</evidence>
<dbReference type="EMBL" id="JAIHOM010000045">
    <property type="protein sequence ID" value="MCW6036738.1"/>
    <property type="molecule type" value="Genomic_DNA"/>
</dbReference>
<keyword evidence="2" id="KW-0813">Transport</keyword>
<keyword evidence="3" id="KW-0732">Signal</keyword>
<dbReference type="PRINTS" id="PR00337">
    <property type="entry name" value="LEUILEVALBP"/>
</dbReference>
<evidence type="ECO:0000256" key="1">
    <source>
        <dbReference type="ARBA" id="ARBA00010062"/>
    </source>
</evidence>
<dbReference type="InterPro" id="IPR000709">
    <property type="entry name" value="Leu_Ile_Val-bd"/>
</dbReference>
<reference evidence="7 8" key="1">
    <citation type="submission" date="2021-08" db="EMBL/GenBank/DDBJ databases">
        <title>Draft genome sequence of Spirulina subsalsa with high tolerance to salinity and hype-accumulation of phycocyanin.</title>
        <authorList>
            <person name="Pei H."/>
            <person name="Jiang L."/>
        </authorList>
    </citation>
    <scope>NUCLEOTIDE SEQUENCE [LARGE SCALE GENOMIC DNA]</scope>
    <source>
        <strain evidence="7 8">FACHB-351</strain>
    </source>
</reference>
<keyword evidence="5" id="KW-0472">Membrane</keyword>
<keyword evidence="5" id="KW-1133">Transmembrane helix</keyword>
<feature type="transmembrane region" description="Helical" evidence="5">
    <location>
        <begin position="9"/>
        <end position="28"/>
    </location>
</feature>
<dbReference type="CDD" id="cd06268">
    <property type="entry name" value="PBP1_ABC_transporter_LIVBP-like"/>
    <property type="match status" value="1"/>
</dbReference>
<evidence type="ECO:0000256" key="4">
    <source>
        <dbReference type="ARBA" id="ARBA00022970"/>
    </source>
</evidence>